<evidence type="ECO:0000313" key="4">
    <source>
        <dbReference type="Proteomes" id="UP000219621"/>
    </source>
</evidence>
<gene>
    <name evidence="3" type="ORF">SAMN05421508_1268</name>
</gene>
<dbReference type="PANTHER" id="PTHR46889:SF4">
    <property type="entry name" value="TRANSPOSASE INSO FOR INSERTION SEQUENCE ELEMENT IS911B-RELATED"/>
    <property type="match status" value="1"/>
</dbReference>
<evidence type="ECO:0000259" key="2">
    <source>
        <dbReference type="PROSITE" id="PS50994"/>
    </source>
</evidence>
<accession>A0A286H1Y0</accession>
<organism evidence="3 4">
    <name type="scientific">Caenispirillum bisanense</name>
    <dbReference type="NCBI Taxonomy" id="414052"/>
    <lineage>
        <taxon>Bacteria</taxon>
        <taxon>Pseudomonadati</taxon>
        <taxon>Pseudomonadota</taxon>
        <taxon>Alphaproteobacteria</taxon>
        <taxon>Rhodospirillales</taxon>
        <taxon>Novispirillaceae</taxon>
        <taxon>Caenispirillum</taxon>
    </lineage>
</organism>
<dbReference type="Proteomes" id="UP000219621">
    <property type="component" value="Unassembled WGS sequence"/>
</dbReference>
<sequence length="206" mass="23336">MLHEDRFVDLPPAEVYATLLDEGTYLCSIRTMYRVLAANKEVRERRDLLRHPVYAKPELLATKPNQVWSWDITKLKGPEKWSYFYLYVIIDIFSRCVVGWMLADRESATQAKKLIAETCRRHGITPGALTLHADRGAAMTAKATGHLLADLGITKTHSRPYQSNDNPYSESHFKTLKYRPEFPDRFGSIVSGSPPPPVDEARSAAS</sequence>
<dbReference type="InterPro" id="IPR001584">
    <property type="entry name" value="Integrase_cat-core"/>
</dbReference>
<dbReference type="InterPro" id="IPR050900">
    <property type="entry name" value="Transposase_IS3/IS150/IS904"/>
</dbReference>
<evidence type="ECO:0000256" key="1">
    <source>
        <dbReference type="SAM" id="MobiDB-lite"/>
    </source>
</evidence>
<dbReference type="EMBL" id="OCNJ01000026">
    <property type="protein sequence ID" value="SOE01803.1"/>
    <property type="molecule type" value="Genomic_DNA"/>
</dbReference>
<dbReference type="GO" id="GO:0003676">
    <property type="term" value="F:nucleic acid binding"/>
    <property type="evidence" value="ECO:0007669"/>
    <property type="project" value="InterPro"/>
</dbReference>
<protein>
    <submittedName>
        <fullName evidence="3">Putative transposase</fullName>
    </submittedName>
</protein>
<keyword evidence="4" id="KW-1185">Reference proteome</keyword>
<proteinExistence type="predicted"/>
<dbReference type="Gene3D" id="3.30.420.10">
    <property type="entry name" value="Ribonuclease H-like superfamily/Ribonuclease H"/>
    <property type="match status" value="1"/>
</dbReference>
<dbReference type="Pfam" id="PF00665">
    <property type="entry name" value="rve"/>
    <property type="match status" value="1"/>
</dbReference>
<dbReference type="InterPro" id="IPR012337">
    <property type="entry name" value="RNaseH-like_sf"/>
</dbReference>
<dbReference type="SUPFAM" id="SSF53098">
    <property type="entry name" value="Ribonuclease H-like"/>
    <property type="match status" value="1"/>
</dbReference>
<dbReference type="PROSITE" id="PS50994">
    <property type="entry name" value="INTEGRASE"/>
    <property type="match status" value="1"/>
</dbReference>
<dbReference type="InterPro" id="IPR036397">
    <property type="entry name" value="RNaseH_sf"/>
</dbReference>
<dbReference type="GO" id="GO:0015074">
    <property type="term" value="P:DNA integration"/>
    <property type="evidence" value="ECO:0007669"/>
    <property type="project" value="InterPro"/>
</dbReference>
<name>A0A286H1Y0_9PROT</name>
<reference evidence="3 4" key="1">
    <citation type="submission" date="2017-09" db="EMBL/GenBank/DDBJ databases">
        <authorList>
            <person name="Ehlers B."/>
            <person name="Leendertz F.H."/>
        </authorList>
    </citation>
    <scope>NUCLEOTIDE SEQUENCE [LARGE SCALE GENOMIC DNA]</scope>
    <source>
        <strain evidence="3 4">USBA 140</strain>
    </source>
</reference>
<dbReference type="AlphaFoldDB" id="A0A286H1Y0"/>
<evidence type="ECO:0000313" key="3">
    <source>
        <dbReference type="EMBL" id="SOE01803.1"/>
    </source>
</evidence>
<dbReference type="PANTHER" id="PTHR46889">
    <property type="entry name" value="TRANSPOSASE INSF FOR INSERTION SEQUENCE IS3B-RELATED"/>
    <property type="match status" value="1"/>
</dbReference>
<feature type="region of interest" description="Disordered" evidence="1">
    <location>
        <begin position="185"/>
        <end position="206"/>
    </location>
</feature>
<feature type="domain" description="Integrase catalytic" evidence="2">
    <location>
        <begin position="60"/>
        <end position="177"/>
    </location>
</feature>